<evidence type="ECO:0000313" key="4">
    <source>
        <dbReference type="Proteomes" id="UP000000393"/>
    </source>
</evidence>
<dbReference type="HOGENOM" id="CLU_062606_0_0_6"/>
<keyword evidence="3" id="KW-0560">Oxidoreductase</keyword>
<accession>D8KAI9</accession>
<sequence length="309" mass="33638">MRGRVQRLLRVSRNALDLVRAMSFYRDALGFSLVSERPMDDPAWSELMGLPGTGGRSAILQLGEQTLELVAFDPLGRAYPSQSRASDHWFQHLAIVVADMEAAYANLCRHFFTTITTGGPQQLPPNAGSVTALKFRDPVGHPLELLHFPSGGSDARWQQKRGGHDVFLGIDHSAITVADITESIDFYTCLLGFQVAARSLNSGPEQAHLDNAPGVRVEVVALQPEQAGPPHLELLGYERPAGHPIPAGVKAHDLLADRLILEVDDLPSLAQAIEGEGIEFISPGIVTLRDGHRAALLRDPTGHMLMLYE</sequence>
<keyword evidence="1" id="KW-0479">Metal-binding</keyword>
<organism evidence="3 4">
    <name type="scientific">Nitrosococcus watsoni (strain C-113)</name>
    <dbReference type="NCBI Taxonomy" id="105559"/>
    <lineage>
        <taxon>Bacteria</taxon>
        <taxon>Pseudomonadati</taxon>
        <taxon>Pseudomonadota</taxon>
        <taxon>Gammaproteobacteria</taxon>
        <taxon>Chromatiales</taxon>
        <taxon>Chromatiaceae</taxon>
        <taxon>Nitrosococcus</taxon>
    </lineage>
</organism>
<protein>
    <submittedName>
        <fullName evidence="3">Glyoxalase/bleomycin resistance protein/dioxygenase</fullName>
    </submittedName>
</protein>
<dbReference type="eggNOG" id="COG0346">
    <property type="taxonomic scope" value="Bacteria"/>
</dbReference>
<dbReference type="InterPro" id="IPR004360">
    <property type="entry name" value="Glyas_Fos-R_dOase_dom"/>
</dbReference>
<feature type="domain" description="VOC" evidence="2">
    <location>
        <begin position="7"/>
        <end position="148"/>
    </location>
</feature>
<dbReference type="OrthoDB" id="9795618at2"/>
<dbReference type="Proteomes" id="UP000000393">
    <property type="component" value="Chromosome"/>
</dbReference>
<dbReference type="GO" id="GO:0046872">
    <property type="term" value="F:metal ion binding"/>
    <property type="evidence" value="ECO:0007669"/>
    <property type="project" value="UniProtKB-KW"/>
</dbReference>
<reference evidence="3 4" key="1">
    <citation type="submission" date="2010-06" db="EMBL/GenBank/DDBJ databases">
        <title>Complete sequence of chromosome of Nitrosococcus watsoni C-113.</title>
        <authorList>
            <consortium name="US DOE Joint Genome Institute"/>
            <person name="Lucas S."/>
            <person name="Copeland A."/>
            <person name="Lapidus A."/>
            <person name="Cheng J.-F."/>
            <person name="Bruce D."/>
            <person name="Goodwin L."/>
            <person name="Pitluck S."/>
            <person name="Malfatti S.A."/>
            <person name="Chain P.S.G."/>
            <person name="Land M."/>
            <person name="Hauser L."/>
            <person name="Kyrpides N."/>
            <person name="Ivanova N."/>
            <person name="Cambell M.A."/>
            <person name="Heidelberg J.F."/>
            <person name="Klotz M.G."/>
            <person name="Woyke T."/>
        </authorList>
    </citation>
    <scope>NUCLEOTIDE SEQUENCE [LARGE SCALE GENOMIC DNA]</scope>
    <source>
        <strain evidence="3 4">C-113</strain>
    </source>
</reference>
<dbReference type="SUPFAM" id="SSF54593">
    <property type="entry name" value="Glyoxalase/Bleomycin resistance protein/Dihydroxybiphenyl dioxygenase"/>
    <property type="match status" value="2"/>
</dbReference>
<feature type="domain" description="VOC" evidence="2">
    <location>
        <begin position="169"/>
        <end position="309"/>
    </location>
</feature>
<dbReference type="GO" id="GO:0046491">
    <property type="term" value="P:L-methylmalonyl-CoA metabolic process"/>
    <property type="evidence" value="ECO:0007669"/>
    <property type="project" value="TreeGrafter"/>
</dbReference>
<name>D8KAI9_NITWC</name>
<keyword evidence="3" id="KW-0223">Dioxygenase</keyword>
<dbReference type="GO" id="GO:0004493">
    <property type="term" value="F:methylmalonyl-CoA epimerase activity"/>
    <property type="evidence" value="ECO:0007669"/>
    <property type="project" value="TreeGrafter"/>
</dbReference>
<dbReference type="InterPro" id="IPR029068">
    <property type="entry name" value="Glyas_Bleomycin-R_OHBP_Dase"/>
</dbReference>
<dbReference type="RefSeq" id="WP_013221484.1">
    <property type="nucleotide sequence ID" value="NC_014315.1"/>
</dbReference>
<dbReference type="Pfam" id="PF00903">
    <property type="entry name" value="Glyoxalase"/>
    <property type="match status" value="2"/>
</dbReference>
<gene>
    <name evidence="3" type="ordered locus">Nwat_2639</name>
</gene>
<dbReference type="Gene3D" id="3.10.180.10">
    <property type="entry name" value="2,3-Dihydroxybiphenyl 1,2-Dioxygenase, domain 1"/>
    <property type="match status" value="2"/>
</dbReference>
<dbReference type="GO" id="GO:0051213">
    <property type="term" value="F:dioxygenase activity"/>
    <property type="evidence" value="ECO:0007669"/>
    <property type="project" value="UniProtKB-KW"/>
</dbReference>
<dbReference type="PROSITE" id="PS51819">
    <property type="entry name" value="VOC"/>
    <property type="match status" value="2"/>
</dbReference>
<keyword evidence="4" id="KW-1185">Reference proteome</keyword>
<dbReference type="EMBL" id="CP002086">
    <property type="protein sequence ID" value="ADJ29416.1"/>
    <property type="molecule type" value="Genomic_DNA"/>
</dbReference>
<dbReference type="AlphaFoldDB" id="D8KAI9"/>
<dbReference type="InterPro" id="IPR051785">
    <property type="entry name" value="MMCE/EMCE_epimerase"/>
</dbReference>
<proteinExistence type="predicted"/>
<evidence type="ECO:0000313" key="3">
    <source>
        <dbReference type="EMBL" id="ADJ29416.1"/>
    </source>
</evidence>
<evidence type="ECO:0000256" key="1">
    <source>
        <dbReference type="ARBA" id="ARBA00022723"/>
    </source>
</evidence>
<dbReference type="KEGG" id="nwa:Nwat_2639"/>
<dbReference type="InterPro" id="IPR037523">
    <property type="entry name" value="VOC_core"/>
</dbReference>
<evidence type="ECO:0000259" key="2">
    <source>
        <dbReference type="PROSITE" id="PS51819"/>
    </source>
</evidence>
<dbReference type="PANTHER" id="PTHR43048">
    <property type="entry name" value="METHYLMALONYL-COA EPIMERASE"/>
    <property type="match status" value="1"/>
</dbReference>
<dbReference type="STRING" id="105559.Nwat_2639"/>
<dbReference type="PANTHER" id="PTHR43048:SF3">
    <property type="entry name" value="METHYLMALONYL-COA EPIMERASE, MITOCHONDRIAL"/>
    <property type="match status" value="1"/>
</dbReference>